<protein>
    <submittedName>
        <fullName evidence="2">Cdc25 phosphatase Ibp1</fullName>
        <ecNumber evidence="2">3.1.3.48</ecNumber>
    </submittedName>
</protein>
<dbReference type="AlphaFoldDB" id="A0AAE1C507"/>
<keyword evidence="3" id="KW-1185">Reference proteome</keyword>
<feature type="domain" description="Rhodanese" evidence="1">
    <location>
        <begin position="24"/>
        <end position="136"/>
    </location>
</feature>
<dbReference type="GO" id="GO:0005634">
    <property type="term" value="C:nucleus"/>
    <property type="evidence" value="ECO:0007669"/>
    <property type="project" value="TreeGrafter"/>
</dbReference>
<dbReference type="GO" id="GO:0005737">
    <property type="term" value="C:cytoplasm"/>
    <property type="evidence" value="ECO:0007669"/>
    <property type="project" value="TreeGrafter"/>
</dbReference>
<sequence length="150" mass="16976">MASYTISNLPAISAAKLADSFRAKTPGISIIDVRDSDYVGGHIMGCLNVPVNTHDYRMPELVRTLRNQDIVIFHCALSQQRGPASALRYLRERDRMAEKGELGIRKDGEDVQRAQRVVVLEGGFVKWQETYGMDTELTEGYAKDLWDDKW</sequence>
<gene>
    <name evidence="2" type="primary">ibp1</name>
    <name evidence="2" type="ORF">LTR78_001629</name>
</gene>
<reference evidence="2" key="1">
    <citation type="submission" date="2023-07" db="EMBL/GenBank/DDBJ databases">
        <title>Black Yeasts Isolated from many extreme environments.</title>
        <authorList>
            <person name="Coleine C."/>
            <person name="Stajich J.E."/>
            <person name="Selbmann L."/>
        </authorList>
    </citation>
    <scope>NUCLEOTIDE SEQUENCE</scope>
    <source>
        <strain evidence="2">CCFEE 5485</strain>
    </source>
</reference>
<dbReference type="EC" id="3.1.3.48" evidence="2"/>
<dbReference type="InterPro" id="IPR001763">
    <property type="entry name" value="Rhodanese-like_dom"/>
</dbReference>
<organism evidence="2 3">
    <name type="scientific">Recurvomyces mirabilis</name>
    <dbReference type="NCBI Taxonomy" id="574656"/>
    <lineage>
        <taxon>Eukaryota</taxon>
        <taxon>Fungi</taxon>
        <taxon>Dikarya</taxon>
        <taxon>Ascomycota</taxon>
        <taxon>Pezizomycotina</taxon>
        <taxon>Dothideomycetes</taxon>
        <taxon>Dothideomycetidae</taxon>
        <taxon>Mycosphaerellales</taxon>
        <taxon>Teratosphaeriaceae</taxon>
        <taxon>Recurvomyces</taxon>
    </lineage>
</organism>
<dbReference type="GeneID" id="89966170"/>
<comment type="caution">
    <text evidence="2">The sequence shown here is derived from an EMBL/GenBank/DDBJ whole genome shotgun (WGS) entry which is preliminary data.</text>
</comment>
<dbReference type="SMART" id="SM00450">
    <property type="entry name" value="RHOD"/>
    <property type="match status" value="1"/>
</dbReference>
<accession>A0AAE1C507</accession>
<proteinExistence type="predicted"/>
<dbReference type="GO" id="GO:0004725">
    <property type="term" value="F:protein tyrosine phosphatase activity"/>
    <property type="evidence" value="ECO:0007669"/>
    <property type="project" value="UniProtKB-EC"/>
</dbReference>
<evidence type="ECO:0000313" key="3">
    <source>
        <dbReference type="Proteomes" id="UP001274830"/>
    </source>
</evidence>
<evidence type="ECO:0000259" key="1">
    <source>
        <dbReference type="PROSITE" id="PS50206"/>
    </source>
</evidence>
<dbReference type="InterPro" id="IPR036873">
    <property type="entry name" value="Rhodanese-like_dom_sf"/>
</dbReference>
<keyword evidence="2" id="KW-0378">Hydrolase</keyword>
<dbReference type="Proteomes" id="UP001274830">
    <property type="component" value="Unassembled WGS sequence"/>
</dbReference>
<dbReference type="EMBL" id="JAUTXT010000004">
    <property type="protein sequence ID" value="KAK3678332.1"/>
    <property type="molecule type" value="Genomic_DNA"/>
</dbReference>
<dbReference type="RefSeq" id="XP_064690781.1">
    <property type="nucleotide sequence ID" value="XM_064841618.1"/>
</dbReference>
<dbReference type="Gene3D" id="3.40.250.10">
    <property type="entry name" value="Rhodanese-like domain"/>
    <property type="match status" value="1"/>
</dbReference>
<dbReference type="Pfam" id="PF00581">
    <property type="entry name" value="Rhodanese"/>
    <property type="match status" value="1"/>
</dbReference>
<dbReference type="PANTHER" id="PTHR10828">
    <property type="entry name" value="M-PHASE INDUCER PHOSPHATASE DUAL SPECIFICITY PHOSPHATASE CDC25"/>
    <property type="match status" value="1"/>
</dbReference>
<dbReference type="SUPFAM" id="SSF52821">
    <property type="entry name" value="Rhodanese/Cell cycle control phosphatase"/>
    <property type="match status" value="1"/>
</dbReference>
<dbReference type="PANTHER" id="PTHR10828:SF38">
    <property type="entry name" value="ARSENICAL-RESISTANCE PROTEIN 2-RELATED"/>
    <property type="match status" value="1"/>
</dbReference>
<name>A0AAE1C507_9PEZI</name>
<dbReference type="PROSITE" id="PS50206">
    <property type="entry name" value="RHODANESE_3"/>
    <property type="match status" value="1"/>
</dbReference>
<evidence type="ECO:0000313" key="2">
    <source>
        <dbReference type="EMBL" id="KAK3678332.1"/>
    </source>
</evidence>